<dbReference type="InterPro" id="IPR016195">
    <property type="entry name" value="Pol/histidinol_Pase-like"/>
</dbReference>
<dbReference type="GO" id="GO:0035312">
    <property type="term" value="F:5'-3' DNA exonuclease activity"/>
    <property type="evidence" value="ECO:0007669"/>
    <property type="project" value="TreeGrafter"/>
</dbReference>
<dbReference type="InterPro" id="IPR052018">
    <property type="entry name" value="PHP_domain"/>
</dbReference>
<gene>
    <name evidence="2" type="ORF">D1B32_00500</name>
</gene>
<organism evidence="2 3">
    <name type="scientific">Oceanobacillus profundus</name>
    <dbReference type="NCBI Taxonomy" id="372463"/>
    <lineage>
        <taxon>Bacteria</taxon>
        <taxon>Bacillati</taxon>
        <taxon>Bacillota</taxon>
        <taxon>Bacilli</taxon>
        <taxon>Bacillales</taxon>
        <taxon>Bacillaceae</taxon>
        <taxon>Oceanobacillus</taxon>
    </lineage>
</organism>
<dbReference type="EMBL" id="QWEH01000001">
    <property type="protein sequence ID" value="RHW35135.1"/>
    <property type="molecule type" value="Genomic_DNA"/>
</dbReference>
<dbReference type="SMART" id="SM00481">
    <property type="entry name" value="POLIIIAc"/>
    <property type="match status" value="1"/>
</dbReference>
<sequence length="286" mass="32193">MKLGSKEEDLMRKTELHVHSTFSDGVQTPEEIVHLAKEANIQVLSITDHDEIGAYKEALPLAEAAGIELIPGIELNTDGEAGELHILGYLFDPEHPEMLQHISWRKAERKNWAKKIVARLNELGYSITFQDVERYAPQDIIVRTHIASALCEKDYFTTTHEAYHGLLVKGKPAFVERGAFSAKDAIELIQACGGEAYLAHPGAYRFPIDEEKVLSYGIDGIEVYHSKHRETDVSYWKEFALKNQLLISGGSDSHGRKHTRNAYAIGSVQLDKHSQKHWLEKVGAKR</sequence>
<comment type="caution">
    <text evidence="2">The sequence shown here is derived from an EMBL/GenBank/DDBJ whole genome shotgun (WGS) entry which is preliminary data.</text>
</comment>
<protein>
    <submittedName>
        <fullName evidence="2">PHP domain-containing protein</fullName>
    </submittedName>
</protein>
<dbReference type="PANTHER" id="PTHR42924">
    <property type="entry name" value="EXONUCLEASE"/>
    <property type="match status" value="1"/>
</dbReference>
<name>A0A417YMZ6_9BACI</name>
<dbReference type="PANTHER" id="PTHR42924:SF3">
    <property type="entry name" value="POLYMERASE_HISTIDINOL PHOSPHATASE N-TERMINAL DOMAIN-CONTAINING PROTEIN"/>
    <property type="match status" value="1"/>
</dbReference>
<proteinExistence type="predicted"/>
<dbReference type="InterPro" id="IPR003141">
    <property type="entry name" value="Pol/His_phosphatase_N"/>
</dbReference>
<dbReference type="Gene3D" id="1.10.150.650">
    <property type="match status" value="1"/>
</dbReference>
<dbReference type="Proteomes" id="UP000285456">
    <property type="component" value="Unassembled WGS sequence"/>
</dbReference>
<dbReference type="Pfam" id="PF02811">
    <property type="entry name" value="PHP"/>
    <property type="match status" value="1"/>
</dbReference>
<accession>A0A417YMZ6</accession>
<evidence type="ECO:0000313" key="2">
    <source>
        <dbReference type="EMBL" id="RHW35135.1"/>
    </source>
</evidence>
<dbReference type="CDD" id="cd07438">
    <property type="entry name" value="PHP_HisPPase_AMP"/>
    <property type="match status" value="1"/>
</dbReference>
<dbReference type="Gene3D" id="3.20.20.140">
    <property type="entry name" value="Metal-dependent hydrolases"/>
    <property type="match status" value="1"/>
</dbReference>
<evidence type="ECO:0000313" key="3">
    <source>
        <dbReference type="Proteomes" id="UP000285456"/>
    </source>
</evidence>
<evidence type="ECO:0000259" key="1">
    <source>
        <dbReference type="SMART" id="SM00481"/>
    </source>
</evidence>
<keyword evidence="3" id="KW-1185">Reference proteome</keyword>
<dbReference type="GO" id="GO:0004534">
    <property type="term" value="F:5'-3' RNA exonuclease activity"/>
    <property type="evidence" value="ECO:0007669"/>
    <property type="project" value="TreeGrafter"/>
</dbReference>
<dbReference type="InterPro" id="IPR004013">
    <property type="entry name" value="PHP_dom"/>
</dbReference>
<dbReference type="AlphaFoldDB" id="A0A417YMZ6"/>
<reference evidence="2 3" key="1">
    <citation type="journal article" date="2007" name="Int. J. Syst. Evol. Microbiol.">
        <title>Oceanobacillus profundus sp. nov., isolated from a deep-sea sediment core.</title>
        <authorList>
            <person name="Kim Y.G."/>
            <person name="Choi D.H."/>
            <person name="Hyun S."/>
            <person name="Cho B.C."/>
        </authorList>
    </citation>
    <scope>NUCLEOTIDE SEQUENCE [LARGE SCALE GENOMIC DNA]</scope>
    <source>
        <strain evidence="2 3">DSM 18246</strain>
    </source>
</reference>
<dbReference type="SUPFAM" id="SSF89550">
    <property type="entry name" value="PHP domain-like"/>
    <property type="match status" value="1"/>
</dbReference>
<dbReference type="OrthoDB" id="9804333at2"/>
<feature type="domain" description="Polymerase/histidinol phosphatase N-terminal" evidence="1">
    <location>
        <begin position="14"/>
        <end position="79"/>
    </location>
</feature>